<dbReference type="PANTHER" id="PTHR34471">
    <property type="entry name" value="ARGININE REPRESSOR"/>
    <property type="match status" value="1"/>
</dbReference>
<evidence type="ECO:0000313" key="12">
    <source>
        <dbReference type="EMBL" id="MBB6119379.1"/>
    </source>
</evidence>
<dbReference type="NCBIfam" id="TIGR01529">
    <property type="entry name" value="argR_whole"/>
    <property type="match status" value="1"/>
</dbReference>
<dbReference type="GO" id="GO:0005737">
    <property type="term" value="C:cytoplasm"/>
    <property type="evidence" value="ECO:0007669"/>
    <property type="project" value="UniProtKB-SubCell"/>
</dbReference>
<keyword evidence="7 8" id="KW-0804">Transcription</keyword>
<keyword evidence="6 8" id="KW-0238">DNA-binding</keyword>
<dbReference type="HAMAP" id="MF_00173">
    <property type="entry name" value="Arg_repressor"/>
    <property type="match status" value="1"/>
</dbReference>
<dbReference type="InterPro" id="IPR036390">
    <property type="entry name" value="WH_DNA-bd_sf"/>
</dbReference>
<dbReference type="Pfam" id="PF02863">
    <property type="entry name" value="Arg_repressor_C"/>
    <property type="match status" value="1"/>
</dbReference>
<dbReference type="SUPFAM" id="SSF55252">
    <property type="entry name" value="C-terminal domain of arginine repressor"/>
    <property type="match status" value="1"/>
</dbReference>
<evidence type="ECO:0000256" key="7">
    <source>
        <dbReference type="ARBA" id="ARBA00023163"/>
    </source>
</evidence>
<dbReference type="AlphaFoldDB" id="A0A841IKS3"/>
<dbReference type="GO" id="GO:0006526">
    <property type="term" value="P:L-arginine biosynthetic process"/>
    <property type="evidence" value="ECO:0007669"/>
    <property type="project" value="UniProtKB-UniPathway"/>
</dbReference>
<dbReference type="InterPro" id="IPR020899">
    <property type="entry name" value="Arg_repress_C"/>
</dbReference>
<name>A0A841IKS3_9ACTN</name>
<reference evidence="12 13" key="1">
    <citation type="submission" date="2020-08" db="EMBL/GenBank/DDBJ databases">
        <title>Genomic Encyclopedia of Type Strains, Phase III (KMG-III): the genomes of soil and plant-associated and newly described type strains.</title>
        <authorList>
            <person name="Whitman W."/>
        </authorList>
    </citation>
    <scope>NUCLEOTIDE SEQUENCE [LARGE SCALE GENOMIC DNA]</scope>
    <source>
        <strain evidence="12 13">CECT 8712</strain>
    </source>
</reference>
<protein>
    <recommendedName>
        <fullName evidence="8 9">Arginine repressor</fullName>
    </recommendedName>
</protein>
<evidence type="ECO:0000313" key="13">
    <source>
        <dbReference type="Proteomes" id="UP000536604"/>
    </source>
</evidence>
<dbReference type="NCBIfam" id="NF002880">
    <property type="entry name" value="PRK03341.1"/>
    <property type="match status" value="1"/>
</dbReference>
<evidence type="ECO:0000259" key="10">
    <source>
        <dbReference type="Pfam" id="PF01316"/>
    </source>
</evidence>
<evidence type="ECO:0000256" key="5">
    <source>
        <dbReference type="ARBA" id="ARBA00023015"/>
    </source>
</evidence>
<evidence type="ECO:0000256" key="2">
    <source>
        <dbReference type="ARBA" id="ARBA00008316"/>
    </source>
</evidence>
<keyword evidence="8" id="KW-0055">Arginine biosynthesis</keyword>
<evidence type="ECO:0000256" key="3">
    <source>
        <dbReference type="ARBA" id="ARBA00022490"/>
    </source>
</evidence>
<gene>
    <name evidence="8" type="primary">argR</name>
    <name evidence="12" type="ORF">FHS13_001314</name>
</gene>
<evidence type="ECO:0000259" key="11">
    <source>
        <dbReference type="Pfam" id="PF02863"/>
    </source>
</evidence>
<keyword evidence="4 8" id="KW-0678">Repressor</keyword>
<dbReference type="GO" id="GO:1900079">
    <property type="term" value="P:regulation of arginine biosynthetic process"/>
    <property type="evidence" value="ECO:0007669"/>
    <property type="project" value="UniProtKB-UniRule"/>
</dbReference>
<dbReference type="InterPro" id="IPR036251">
    <property type="entry name" value="Arg_repress_C_sf"/>
</dbReference>
<comment type="caution">
    <text evidence="12">The sequence shown here is derived from an EMBL/GenBank/DDBJ whole genome shotgun (WGS) entry which is preliminary data.</text>
</comment>
<keyword evidence="3 8" id="KW-0963">Cytoplasm</keyword>
<keyword evidence="5 8" id="KW-0805">Transcription regulation</keyword>
<dbReference type="Pfam" id="PF01316">
    <property type="entry name" value="Arg_repressor"/>
    <property type="match status" value="1"/>
</dbReference>
<comment type="subcellular location">
    <subcellularLocation>
        <location evidence="1 8">Cytoplasm</location>
    </subcellularLocation>
</comment>
<dbReference type="GO" id="GO:0051259">
    <property type="term" value="P:protein complex oligomerization"/>
    <property type="evidence" value="ECO:0007669"/>
    <property type="project" value="InterPro"/>
</dbReference>
<organism evidence="12 13">
    <name type="scientific">Nocardiopsis algeriensis</name>
    <dbReference type="NCBI Taxonomy" id="1478215"/>
    <lineage>
        <taxon>Bacteria</taxon>
        <taxon>Bacillati</taxon>
        <taxon>Actinomycetota</taxon>
        <taxon>Actinomycetes</taxon>
        <taxon>Streptosporangiales</taxon>
        <taxon>Nocardiopsidaceae</taxon>
        <taxon>Nocardiopsis</taxon>
    </lineage>
</organism>
<keyword evidence="13" id="KW-1185">Reference proteome</keyword>
<accession>A0A841IKS3</accession>
<comment type="pathway">
    <text evidence="8">Amino-acid biosynthesis; L-arginine biosynthesis [regulation].</text>
</comment>
<dbReference type="Gene3D" id="3.30.1360.40">
    <property type="match status" value="1"/>
</dbReference>
<dbReference type="PANTHER" id="PTHR34471:SF1">
    <property type="entry name" value="ARGININE REPRESSOR"/>
    <property type="match status" value="1"/>
</dbReference>
<keyword evidence="8" id="KW-0028">Amino-acid biosynthesis</keyword>
<dbReference type="EMBL" id="JACHJO010000003">
    <property type="protein sequence ID" value="MBB6119379.1"/>
    <property type="molecule type" value="Genomic_DNA"/>
</dbReference>
<comment type="function">
    <text evidence="8">Regulates arginine biosynthesis genes.</text>
</comment>
<evidence type="ECO:0000256" key="8">
    <source>
        <dbReference type="HAMAP-Rule" id="MF_00173"/>
    </source>
</evidence>
<evidence type="ECO:0000256" key="1">
    <source>
        <dbReference type="ARBA" id="ARBA00004496"/>
    </source>
</evidence>
<dbReference type="InterPro" id="IPR020900">
    <property type="entry name" value="Arg_repress_DNA-bd"/>
</dbReference>
<dbReference type="UniPathway" id="UPA00068"/>
<dbReference type="InterPro" id="IPR001669">
    <property type="entry name" value="Arg_repress"/>
</dbReference>
<dbReference type="PRINTS" id="PR01467">
    <property type="entry name" value="ARGREPRESSOR"/>
</dbReference>
<dbReference type="GO" id="GO:0003677">
    <property type="term" value="F:DNA binding"/>
    <property type="evidence" value="ECO:0007669"/>
    <property type="project" value="UniProtKB-KW"/>
</dbReference>
<dbReference type="RefSeq" id="WP_184289084.1">
    <property type="nucleotide sequence ID" value="NZ_JACHJO010000003.1"/>
</dbReference>
<feature type="domain" description="Arginine repressor C-terminal" evidence="11">
    <location>
        <begin position="107"/>
        <end position="171"/>
    </location>
</feature>
<evidence type="ECO:0000256" key="4">
    <source>
        <dbReference type="ARBA" id="ARBA00022491"/>
    </source>
</evidence>
<comment type="similarity">
    <text evidence="2 8">Belongs to the ArgR family.</text>
</comment>
<evidence type="ECO:0000256" key="9">
    <source>
        <dbReference type="NCBIfam" id="TIGR01529"/>
    </source>
</evidence>
<dbReference type="SUPFAM" id="SSF46785">
    <property type="entry name" value="Winged helix' DNA-binding domain"/>
    <property type="match status" value="1"/>
</dbReference>
<dbReference type="GO" id="GO:0034618">
    <property type="term" value="F:arginine binding"/>
    <property type="evidence" value="ECO:0007669"/>
    <property type="project" value="InterPro"/>
</dbReference>
<dbReference type="Gene3D" id="1.10.10.10">
    <property type="entry name" value="Winged helix-like DNA-binding domain superfamily/Winged helix DNA-binding domain"/>
    <property type="match status" value="1"/>
</dbReference>
<feature type="domain" description="Arginine repressor DNA-binding" evidence="10">
    <location>
        <begin position="13"/>
        <end position="80"/>
    </location>
</feature>
<dbReference type="InterPro" id="IPR036388">
    <property type="entry name" value="WH-like_DNA-bd_sf"/>
</dbReference>
<dbReference type="GO" id="GO:0003700">
    <property type="term" value="F:DNA-binding transcription factor activity"/>
    <property type="evidence" value="ECO:0007669"/>
    <property type="project" value="UniProtKB-UniRule"/>
</dbReference>
<dbReference type="Proteomes" id="UP000536604">
    <property type="component" value="Unassembled WGS sequence"/>
</dbReference>
<proteinExistence type="inferred from homology"/>
<sequence length="179" mass="18974">MTANGEGQATAPMTKAARQARITDVLTREDIRSQSDLAKRLSEAGVQVTQATLSRDLDELGAVKLRTADGHLAYVLPGEGGERLQRTRPDTLDLAEASGARLARLAEDLLVSAEASANMVIVRTPPGAAQYLASAIDHTDFHAILGTIAGDDTILVISRDPRGGEELAAALLRLADRRP</sequence>
<evidence type="ECO:0000256" key="6">
    <source>
        <dbReference type="ARBA" id="ARBA00023125"/>
    </source>
</evidence>